<comment type="caution">
    <text evidence="4">The sequence shown here is derived from an EMBL/GenBank/DDBJ whole genome shotgun (WGS) entry which is preliminary data.</text>
</comment>
<name>A0A0J7LPR4_9FLAO</name>
<dbReference type="OrthoDB" id="9806701at2"/>
<keyword evidence="1 2" id="KW-0732">Signal</keyword>
<keyword evidence="5" id="KW-1185">Reference proteome</keyword>
<evidence type="ECO:0000259" key="3">
    <source>
        <dbReference type="Pfam" id="PF18962"/>
    </source>
</evidence>
<feature type="signal peptide" evidence="2">
    <location>
        <begin position="1"/>
        <end position="19"/>
    </location>
</feature>
<evidence type="ECO:0000256" key="1">
    <source>
        <dbReference type="ARBA" id="ARBA00022729"/>
    </source>
</evidence>
<evidence type="ECO:0000313" key="4">
    <source>
        <dbReference type="EMBL" id="KMQ71055.1"/>
    </source>
</evidence>
<protein>
    <recommendedName>
        <fullName evidence="3">Secretion system C-terminal sorting domain-containing protein</fullName>
    </recommendedName>
</protein>
<dbReference type="RefSeq" id="WP_048499688.1">
    <property type="nucleotide sequence ID" value="NZ_LFNG01000011.1"/>
</dbReference>
<sequence length="436" mass="45767">MKKFYLLLMLMIFGTFIFGQHKTSDVLQTNNQGNSSPELRNDVPGKPIAAPVLQSFSGKAICTYTGSLTAADSQMANRLFRDGVPSACGTNKAFPGNLTGPVYYETFTIPNNTGASQCVTITPNVPEATYVHFSAYLGTFDPANLATNFRGDSGTSSNNAETQAFSIDVPAGQNLIIVANTNASGAVMTGEYTIQVSGLNCLALNCVANVPVKPTQPTMANRLFRDGTPSVCGTSKAFPGIIAQTVNYNTPKITNNTGISQCITITGAVDPADAGNTGGLHITAYNGTFNPANLATNYMADSGTSATSGIPQGLGVTVPAGGVVVLVVSTNFTAEIFTAPMTLTISGVSCSGVLANEEINSAATKKTVIYPNPVDSVLNVKGIQVKSVKVYDQSGKLVQVNWDNNMINTHHLAKGVYSLQITDTDGNIVLERFVKK</sequence>
<accession>A0A0J7LPR4</accession>
<feature type="chain" id="PRO_5005290879" description="Secretion system C-terminal sorting domain-containing protein" evidence="2">
    <location>
        <begin position="20"/>
        <end position="436"/>
    </location>
</feature>
<feature type="domain" description="Secretion system C-terminal sorting" evidence="3">
    <location>
        <begin position="369"/>
        <end position="433"/>
    </location>
</feature>
<dbReference type="NCBIfam" id="TIGR04183">
    <property type="entry name" value="Por_Secre_tail"/>
    <property type="match status" value="1"/>
</dbReference>
<organism evidence="4 5">
    <name type="scientific">Chryseobacterium koreense CCUG 49689</name>
    <dbReference type="NCBI Taxonomy" id="1304281"/>
    <lineage>
        <taxon>Bacteria</taxon>
        <taxon>Pseudomonadati</taxon>
        <taxon>Bacteroidota</taxon>
        <taxon>Flavobacteriia</taxon>
        <taxon>Flavobacteriales</taxon>
        <taxon>Weeksellaceae</taxon>
        <taxon>Chryseobacterium group</taxon>
        <taxon>Chryseobacterium</taxon>
    </lineage>
</organism>
<dbReference type="PATRIC" id="fig|1304281.5.peg.1915"/>
<dbReference type="STRING" id="1304281.ACM44_08905"/>
<reference evidence="4 5" key="1">
    <citation type="journal article" date="2004" name="Int. J. Syst. Evol. Microbiol.">
        <title>Kaistella koreensis gen. nov., sp. nov., a novel member of the Chryseobacterium-Bergeyella-Riemerella branch.</title>
        <authorList>
            <person name="Kim M.K."/>
            <person name="Im W.T."/>
            <person name="Shin Y.K."/>
            <person name="Lim J.H."/>
            <person name="Kim S.H."/>
            <person name="Lee B.C."/>
            <person name="Park M.Y."/>
            <person name="Lee K.Y."/>
            <person name="Lee S.T."/>
        </authorList>
    </citation>
    <scope>NUCLEOTIDE SEQUENCE [LARGE SCALE GENOMIC DNA]</scope>
    <source>
        <strain evidence="4 5">CCUG 49689</strain>
    </source>
</reference>
<dbReference type="InterPro" id="IPR026444">
    <property type="entry name" value="Secre_tail"/>
</dbReference>
<dbReference type="Proteomes" id="UP000035900">
    <property type="component" value="Unassembled WGS sequence"/>
</dbReference>
<dbReference type="AlphaFoldDB" id="A0A0J7LPR4"/>
<gene>
    <name evidence="4" type="ORF">ACM44_08905</name>
</gene>
<evidence type="ECO:0000313" key="5">
    <source>
        <dbReference type="Proteomes" id="UP000035900"/>
    </source>
</evidence>
<dbReference type="Pfam" id="PF18962">
    <property type="entry name" value="Por_Secre_tail"/>
    <property type="match status" value="1"/>
</dbReference>
<proteinExistence type="predicted"/>
<evidence type="ECO:0000256" key="2">
    <source>
        <dbReference type="SAM" id="SignalP"/>
    </source>
</evidence>
<dbReference type="EMBL" id="LFNG01000011">
    <property type="protein sequence ID" value="KMQ71055.1"/>
    <property type="molecule type" value="Genomic_DNA"/>
</dbReference>